<dbReference type="PANTHER" id="PTHR47663:SF1">
    <property type="entry name" value="XYLANOLYTIC TRANSCRIPTIONAL ACTIVATOR XLNR-RELATED"/>
    <property type="match status" value="1"/>
</dbReference>
<feature type="compositionally biased region" description="Basic residues" evidence="5">
    <location>
        <begin position="243"/>
        <end position="254"/>
    </location>
</feature>
<comment type="caution">
    <text evidence="7">The sequence shown here is derived from an EMBL/GenBank/DDBJ whole genome shotgun (WGS) entry which is preliminary data.</text>
</comment>
<evidence type="ECO:0000256" key="3">
    <source>
        <dbReference type="ARBA" id="ARBA00023125"/>
    </source>
</evidence>
<dbReference type="STRING" id="154538.A0A1M2W708"/>
<evidence type="ECO:0000256" key="5">
    <source>
        <dbReference type="SAM" id="MobiDB-lite"/>
    </source>
</evidence>
<dbReference type="EMBL" id="MNAD01000147">
    <property type="protein sequence ID" value="OJT15638.1"/>
    <property type="molecule type" value="Genomic_DNA"/>
</dbReference>
<feature type="compositionally biased region" description="Low complexity" evidence="5">
    <location>
        <begin position="146"/>
        <end position="157"/>
    </location>
</feature>
<dbReference type="GO" id="GO:0000981">
    <property type="term" value="F:DNA-binding transcription factor activity, RNA polymerase II-specific"/>
    <property type="evidence" value="ECO:0007669"/>
    <property type="project" value="InterPro"/>
</dbReference>
<dbReference type="GO" id="GO:0008270">
    <property type="term" value="F:zinc ion binding"/>
    <property type="evidence" value="ECO:0007669"/>
    <property type="project" value="InterPro"/>
</dbReference>
<dbReference type="InterPro" id="IPR036864">
    <property type="entry name" value="Zn2-C6_fun-type_DNA-bd_sf"/>
</dbReference>
<keyword evidence="3" id="KW-0238">DNA-binding</keyword>
<feature type="region of interest" description="Disordered" evidence="5">
    <location>
        <begin position="299"/>
        <end position="327"/>
    </location>
</feature>
<protein>
    <recommendedName>
        <fullName evidence="6">Zn(2)-C6 fungal-type domain-containing protein</fullName>
    </recommendedName>
</protein>
<feature type="compositionally biased region" description="Basic and acidic residues" evidence="5">
    <location>
        <begin position="255"/>
        <end position="267"/>
    </location>
</feature>
<feature type="compositionally biased region" description="Low complexity" evidence="5">
    <location>
        <begin position="164"/>
        <end position="184"/>
    </location>
</feature>
<dbReference type="PROSITE" id="PS50048">
    <property type="entry name" value="ZN2_CY6_FUNGAL_2"/>
    <property type="match status" value="1"/>
</dbReference>
<evidence type="ECO:0000256" key="1">
    <source>
        <dbReference type="ARBA" id="ARBA00022833"/>
    </source>
</evidence>
<evidence type="ECO:0000259" key="6">
    <source>
        <dbReference type="PROSITE" id="PS50048"/>
    </source>
</evidence>
<evidence type="ECO:0000313" key="8">
    <source>
        <dbReference type="Proteomes" id="UP000184267"/>
    </source>
</evidence>
<accession>A0A1M2W708</accession>
<feature type="region of interest" description="Disordered" evidence="5">
    <location>
        <begin position="342"/>
        <end position="368"/>
    </location>
</feature>
<feature type="domain" description="Zn(2)-C6 fungal-type" evidence="6">
    <location>
        <begin position="206"/>
        <end position="236"/>
    </location>
</feature>
<evidence type="ECO:0000256" key="4">
    <source>
        <dbReference type="ARBA" id="ARBA00023163"/>
    </source>
</evidence>
<reference evidence="7 8" key="1">
    <citation type="submission" date="2016-10" db="EMBL/GenBank/DDBJ databases">
        <title>Genome sequence of the basidiomycete white-rot fungus Trametes pubescens.</title>
        <authorList>
            <person name="Makela M.R."/>
            <person name="Granchi Z."/>
            <person name="Peng M."/>
            <person name="De Vries R.P."/>
            <person name="Grigoriev I."/>
            <person name="Riley R."/>
            <person name="Hilden K."/>
        </authorList>
    </citation>
    <scope>NUCLEOTIDE SEQUENCE [LARGE SCALE GENOMIC DNA]</scope>
    <source>
        <strain evidence="7 8">FBCC735</strain>
    </source>
</reference>
<keyword evidence="1" id="KW-0862">Zinc</keyword>
<dbReference type="GO" id="GO:0003677">
    <property type="term" value="F:DNA binding"/>
    <property type="evidence" value="ECO:0007669"/>
    <property type="project" value="UniProtKB-KW"/>
</dbReference>
<dbReference type="Gene3D" id="4.10.240.10">
    <property type="entry name" value="Zn(2)-C6 fungal-type DNA-binding domain"/>
    <property type="match status" value="1"/>
</dbReference>
<feature type="compositionally biased region" description="Low complexity" evidence="5">
    <location>
        <begin position="299"/>
        <end position="320"/>
    </location>
</feature>
<dbReference type="SMART" id="SM00066">
    <property type="entry name" value="GAL4"/>
    <property type="match status" value="1"/>
</dbReference>
<name>A0A1M2W708_TRAPU</name>
<keyword evidence="4" id="KW-0804">Transcription</keyword>
<dbReference type="Pfam" id="PF00172">
    <property type="entry name" value="Zn_clus"/>
    <property type="match status" value="1"/>
</dbReference>
<dbReference type="Proteomes" id="UP000184267">
    <property type="component" value="Unassembled WGS sequence"/>
</dbReference>
<evidence type="ECO:0000313" key="7">
    <source>
        <dbReference type="EMBL" id="OJT15638.1"/>
    </source>
</evidence>
<dbReference type="SUPFAM" id="SSF57701">
    <property type="entry name" value="Zn2/Cys6 DNA-binding domain"/>
    <property type="match status" value="1"/>
</dbReference>
<gene>
    <name evidence="7" type="ORF">TRAPUB_5966</name>
</gene>
<dbReference type="PROSITE" id="PS00463">
    <property type="entry name" value="ZN2_CY6_FUNGAL_1"/>
    <property type="match status" value="1"/>
</dbReference>
<feature type="region of interest" description="Disordered" evidence="5">
    <location>
        <begin position="238"/>
        <end position="279"/>
    </location>
</feature>
<keyword evidence="8" id="KW-1185">Reference proteome</keyword>
<feature type="compositionally biased region" description="Low complexity" evidence="5">
    <location>
        <begin position="268"/>
        <end position="279"/>
    </location>
</feature>
<dbReference type="OrthoDB" id="2399539at2759"/>
<dbReference type="OMA" id="WGAPEGY"/>
<organism evidence="7 8">
    <name type="scientific">Trametes pubescens</name>
    <name type="common">White-rot fungus</name>
    <dbReference type="NCBI Taxonomy" id="154538"/>
    <lineage>
        <taxon>Eukaryota</taxon>
        <taxon>Fungi</taxon>
        <taxon>Dikarya</taxon>
        <taxon>Basidiomycota</taxon>
        <taxon>Agaricomycotina</taxon>
        <taxon>Agaricomycetes</taxon>
        <taxon>Polyporales</taxon>
        <taxon>Polyporaceae</taxon>
        <taxon>Trametes</taxon>
    </lineage>
</organism>
<dbReference type="AlphaFoldDB" id="A0A1M2W708"/>
<feature type="region of interest" description="Disordered" evidence="5">
    <location>
        <begin position="146"/>
        <end position="184"/>
    </location>
</feature>
<dbReference type="CDD" id="cd00067">
    <property type="entry name" value="GAL4"/>
    <property type="match status" value="1"/>
</dbReference>
<proteinExistence type="predicted"/>
<keyword evidence="2" id="KW-0805">Transcription regulation</keyword>
<dbReference type="InterPro" id="IPR051439">
    <property type="entry name" value="XlnR/Xlr1"/>
</dbReference>
<evidence type="ECO:0000256" key="2">
    <source>
        <dbReference type="ARBA" id="ARBA00023015"/>
    </source>
</evidence>
<dbReference type="InterPro" id="IPR001138">
    <property type="entry name" value="Zn2Cys6_DnaBD"/>
</dbReference>
<feature type="region of interest" description="Disordered" evidence="5">
    <location>
        <begin position="39"/>
        <end position="72"/>
    </location>
</feature>
<sequence length="614" mass="65660">MSTAHLSLDDYAFPGPKPHSSYELSYALDAHHSSSLYPHAGLDASSSNPHRDSSAHFQHLPPDAPHHSMYLPDHPENFLAQYYGLGYPNYDAHLPPYAMAQRPPSPRTLYTANPGWGAPEGYGAPVGPTASSSTFLHNLQNVIDSSHTSQVQQQQQHQQHEHSAQVAQQQSVGPSSSSWTLSGSLDPATGVFQRSVEHPRLRTAQACEKCRVRKAKCSGEHPACQRCMSRGLQCEYAPERKMRGPNKQKRKSVSQRHESSPSGDRRSSIASISSTMSSSSDASVYDANAAAAAAATASVNRSATRPSSRSSAQASVPSSPEGSRPRSTTIALGAIHRAAEYVPSPLQRGTGSPPLRQRPPPLDLSDARQFSARYPTMLAQYTRGGEPIGAYGSAAGAGLRGEEVPDARRPSLPPYLVEAYSRIASSHHGAPPQDAAAYHESFAFVAPPTSFAESSDMARSDALDSYMYPATSSPHDLSAFLQSSPTDALSVYSNPRSNSSDVSAPITPLSLSDSGSMFDGVPPELAYPAFESAFTHAASAEPEAAEAAPGFSEHSYLADGMQTYGDMEDAFRPKSAPESLGANWEVSMDDETPRADNERKLSHVGRLMADAVLA</sequence>
<dbReference type="PANTHER" id="PTHR47663">
    <property type="entry name" value="XYLANOLYTIC TRANSCRIPTIONAL ACTIVATOR XLNR-RELATED"/>
    <property type="match status" value="1"/>
</dbReference>